<protein>
    <submittedName>
        <fullName evidence="6">Kinase-like domain-containing protein</fullName>
    </submittedName>
</protein>
<evidence type="ECO:0000259" key="5">
    <source>
        <dbReference type="PROSITE" id="PS50011"/>
    </source>
</evidence>
<keyword evidence="2 3" id="KW-0067">ATP-binding</keyword>
<keyword evidence="7" id="KW-1185">Reference proteome</keyword>
<evidence type="ECO:0000313" key="7">
    <source>
        <dbReference type="Proteomes" id="UP000799766"/>
    </source>
</evidence>
<dbReference type="PROSITE" id="PS00107">
    <property type="entry name" value="PROTEIN_KINASE_ATP"/>
    <property type="match status" value="1"/>
</dbReference>
<reference evidence="6" key="1">
    <citation type="journal article" date="2020" name="Stud. Mycol.">
        <title>101 Dothideomycetes genomes: a test case for predicting lifestyles and emergence of pathogens.</title>
        <authorList>
            <person name="Haridas S."/>
            <person name="Albert R."/>
            <person name="Binder M."/>
            <person name="Bloem J."/>
            <person name="Labutti K."/>
            <person name="Salamov A."/>
            <person name="Andreopoulos B."/>
            <person name="Baker S."/>
            <person name="Barry K."/>
            <person name="Bills G."/>
            <person name="Bluhm B."/>
            <person name="Cannon C."/>
            <person name="Castanera R."/>
            <person name="Culley D."/>
            <person name="Daum C."/>
            <person name="Ezra D."/>
            <person name="Gonzalez J."/>
            <person name="Henrissat B."/>
            <person name="Kuo A."/>
            <person name="Liang C."/>
            <person name="Lipzen A."/>
            <person name="Lutzoni F."/>
            <person name="Magnuson J."/>
            <person name="Mondo S."/>
            <person name="Nolan M."/>
            <person name="Ohm R."/>
            <person name="Pangilinan J."/>
            <person name="Park H.-J."/>
            <person name="Ramirez L."/>
            <person name="Alfaro M."/>
            <person name="Sun H."/>
            <person name="Tritt A."/>
            <person name="Yoshinaga Y."/>
            <person name="Zwiers L.-H."/>
            <person name="Turgeon B."/>
            <person name="Goodwin S."/>
            <person name="Spatafora J."/>
            <person name="Crous P."/>
            <person name="Grigoriev I."/>
        </authorList>
    </citation>
    <scope>NUCLEOTIDE SEQUENCE</scope>
    <source>
        <strain evidence="6">ATCC 16933</strain>
    </source>
</reference>
<dbReference type="GO" id="GO:0005634">
    <property type="term" value="C:nucleus"/>
    <property type="evidence" value="ECO:0007669"/>
    <property type="project" value="TreeGrafter"/>
</dbReference>
<dbReference type="GO" id="GO:0005524">
    <property type="term" value="F:ATP binding"/>
    <property type="evidence" value="ECO:0007669"/>
    <property type="project" value="UniProtKB-UniRule"/>
</dbReference>
<dbReference type="PANTHER" id="PTHR24345">
    <property type="entry name" value="SERINE/THREONINE-PROTEIN KINASE PLK"/>
    <property type="match status" value="1"/>
</dbReference>
<dbReference type="Proteomes" id="UP000799766">
    <property type="component" value="Unassembled WGS sequence"/>
</dbReference>
<dbReference type="Pfam" id="PF00069">
    <property type="entry name" value="Pkinase"/>
    <property type="match status" value="1"/>
</dbReference>
<dbReference type="GO" id="GO:0004674">
    <property type="term" value="F:protein serine/threonine kinase activity"/>
    <property type="evidence" value="ECO:0007669"/>
    <property type="project" value="UniProtKB-KW"/>
</dbReference>
<keyword evidence="6" id="KW-0418">Kinase</keyword>
<feature type="binding site" evidence="3">
    <location>
        <position position="32"/>
    </location>
    <ligand>
        <name>ATP</name>
        <dbReference type="ChEBI" id="CHEBI:30616"/>
    </ligand>
</feature>
<keyword evidence="4" id="KW-0723">Serine/threonine-protein kinase</keyword>
<dbReference type="AlphaFoldDB" id="A0A6A6PC53"/>
<evidence type="ECO:0000256" key="4">
    <source>
        <dbReference type="RuleBase" id="RU000304"/>
    </source>
</evidence>
<feature type="non-terminal residue" evidence="6">
    <location>
        <position position="1"/>
    </location>
</feature>
<evidence type="ECO:0000313" key="6">
    <source>
        <dbReference type="EMBL" id="KAF2461470.1"/>
    </source>
</evidence>
<organism evidence="6 7">
    <name type="scientific">Lineolata rhizophorae</name>
    <dbReference type="NCBI Taxonomy" id="578093"/>
    <lineage>
        <taxon>Eukaryota</taxon>
        <taxon>Fungi</taxon>
        <taxon>Dikarya</taxon>
        <taxon>Ascomycota</taxon>
        <taxon>Pezizomycotina</taxon>
        <taxon>Dothideomycetes</taxon>
        <taxon>Dothideomycetes incertae sedis</taxon>
        <taxon>Lineolatales</taxon>
        <taxon>Lineolataceae</taxon>
        <taxon>Lineolata</taxon>
    </lineage>
</organism>
<dbReference type="OrthoDB" id="4062651at2759"/>
<dbReference type="PROSITE" id="PS00108">
    <property type="entry name" value="PROTEIN_KINASE_ST"/>
    <property type="match status" value="1"/>
</dbReference>
<accession>A0A6A6PC53</accession>
<dbReference type="InterPro" id="IPR008271">
    <property type="entry name" value="Ser/Thr_kinase_AS"/>
</dbReference>
<dbReference type="SUPFAM" id="SSF56112">
    <property type="entry name" value="Protein kinase-like (PK-like)"/>
    <property type="match status" value="1"/>
</dbReference>
<dbReference type="InterPro" id="IPR000719">
    <property type="entry name" value="Prot_kinase_dom"/>
</dbReference>
<dbReference type="InterPro" id="IPR017441">
    <property type="entry name" value="Protein_kinase_ATP_BS"/>
</dbReference>
<dbReference type="SMART" id="SM00220">
    <property type="entry name" value="S_TKc"/>
    <property type="match status" value="1"/>
</dbReference>
<keyword evidence="1 3" id="KW-0547">Nucleotide-binding</keyword>
<keyword evidence="6" id="KW-0808">Transferase</keyword>
<evidence type="ECO:0000256" key="1">
    <source>
        <dbReference type="ARBA" id="ARBA00022741"/>
    </source>
</evidence>
<comment type="similarity">
    <text evidence="4">Belongs to the protein kinase superfamily.</text>
</comment>
<dbReference type="EMBL" id="MU001671">
    <property type="protein sequence ID" value="KAF2461470.1"/>
    <property type="molecule type" value="Genomic_DNA"/>
</dbReference>
<dbReference type="InterPro" id="IPR011009">
    <property type="entry name" value="Kinase-like_dom_sf"/>
</dbReference>
<feature type="non-terminal residue" evidence="6">
    <location>
        <position position="190"/>
    </location>
</feature>
<gene>
    <name evidence="6" type="ORF">BDY21DRAFT_266643</name>
</gene>
<dbReference type="CDD" id="cd00180">
    <property type="entry name" value="PKc"/>
    <property type="match status" value="1"/>
</dbReference>
<evidence type="ECO:0000256" key="2">
    <source>
        <dbReference type="ARBA" id="ARBA00022840"/>
    </source>
</evidence>
<feature type="domain" description="Protein kinase" evidence="5">
    <location>
        <begin position="1"/>
        <end position="190"/>
    </location>
</feature>
<dbReference type="Gene3D" id="1.10.510.10">
    <property type="entry name" value="Transferase(Phosphotransferase) domain 1"/>
    <property type="match status" value="1"/>
</dbReference>
<evidence type="ECO:0000256" key="3">
    <source>
        <dbReference type="PROSITE-ProRule" id="PRU10141"/>
    </source>
</evidence>
<proteinExistence type="inferred from homology"/>
<sequence>VGDGSHSVVEKVVNEETKSVYALKTFRRTVRKVCMVQRFTKEVDILRRMKHPHVVEFVGHYEENNALHILMKPLADTDLENYMRKPGAFPSCNSHLGDWFGCLASGLSYLHSRSIRHKDLKPSNILLKDARVFIADFGISSDFSFDSTSVSSSIASMTPMYCAPEIANKEEHGTKADIFSLGCVFVELTT</sequence>
<dbReference type="PROSITE" id="PS50011">
    <property type="entry name" value="PROTEIN_KINASE_DOM"/>
    <property type="match status" value="1"/>
</dbReference>
<name>A0A6A6PC53_9PEZI</name>